<evidence type="ECO:0000313" key="4">
    <source>
        <dbReference type="EMBL" id="THF76675.1"/>
    </source>
</evidence>
<reference evidence="4 5" key="1">
    <citation type="submission" date="2019-04" db="EMBL/GenBank/DDBJ databases">
        <title>Cohnella sp. nov. isolated from preserved vegetables.</title>
        <authorList>
            <person name="Lin S.-Y."/>
            <person name="Hung M.-H."/>
            <person name="Young C.-C."/>
        </authorList>
    </citation>
    <scope>NUCLEOTIDE SEQUENCE [LARGE SCALE GENOMIC DNA]</scope>
    <source>
        <strain evidence="4 5">CC-MHH1044</strain>
    </source>
</reference>
<dbReference type="InterPro" id="IPR017853">
    <property type="entry name" value="GH"/>
</dbReference>
<dbReference type="CDD" id="cd02795">
    <property type="entry name" value="CBM6-CBM35-CBM36_like"/>
    <property type="match status" value="1"/>
</dbReference>
<protein>
    <submittedName>
        <fullName evidence="4">Carbohydrate-binding protein</fullName>
    </submittedName>
</protein>
<feature type="domain" description="Fibronectin type-III" evidence="2">
    <location>
        <begin position="912"/>
        <end position="1014"/>
    </location>
</feature>
<evidence type="ECO:0000259" key="2">
    <source>
        <dbReference type="PROSITE" id="PS50853"/>
    </source>
</evidence>
<sequence>MLRLYRLRADSENLRLKGSVRNAILSLGGKIMKVLKLMKPAALWLFSVSLVVGSAAASIGRMQTANAAPDTPATVLTVDASTIVAPLKKEMRGTNIGLWTSSSFYPVSSRSQQYVNMIKEAGISLIRFPAGAEADYAYWDRTNASPWYEAPSPYTRTITADMLDSYMSLVREVGAEPFITVNAKFDDKAMAADMVRYANVEKGYGIKYWEIGNEPEFFAAPDNVTPLEYAARIKEYSDAMKAVDPSIVIVGPANAQPTQFEDWTKPILSYLNDNGSPVNAISTHWYPLWGGQTNTASSSYPSIDNLLAFDGPDYANSYISWANKFTDTTPTDNLVSYRDTYTDNALIGITELGQVTGGEEGAGIGNTMAGALWLGDVIGRLAYHQVDFLTQFLLQGGQAYALMDDNKNVRPAYYLYPMLKRYFGDQMVQSASGDDQNFTIWATKRTGEDDKLYLMVINKNQTESLPAEIDLSGFAPEATASSWVLNAPSINSVSGASINGMQIGADGTLPDISGNIVSGVSDSFTQAYPAHSVTMIELTRAGSAQQKPARFLGQYAEGVNERKTATDWPGTVGDTPQGWGKIYRTATASWNVNLPAEAEYTFSIRAYGEGDAPSFQVKLDGEPVPDATFAAGSGWQTYEGGLGTVAAGPHTFEVYNNSAAGQTNIDIAYADIAGAAPGAFGLTAPADGATVPSTIVTLDWKQSVGSLAYAPQGADNYTLIVADNPQLTNPVLHTTVQSTSYELNSLDGEKTYYWTVIASNANGATQADSLYSFTTPELVVPDSPARYPGRFASGMNERKQPTDYPGSAEQTPLGWGKLWRTATAEWPVYIPVTGQYDFVLRAFGEGESPSFQVKIDGQNVTNGTFSPGTSWGSYSGSFGTIPAGLHFVQITNNSASGVTNIGIAHIDILGAAPGKFGLTSPVNQSNAYSTTVTLDWTQNDNGGPHAPFGAESYKVLVADNAAFNNPTVDATVTGTTYQADNLQPDTDYYWTVIAANANGTTRAVSPFKFTTPSHYVPVGPARYFAQFADAINERRTSANYPGTASETPQGWGKIYRTATGTWTVNFPAAGTYAFTVRAYGEGSTAHFQAQLDGQTLPNTDFAPGAAWSDYSGNVTVDEAGNHTFGLLNDSATAGHNIDVAYIDFMGAAPAPFSLTAPADNELINVPSVTLDWTQHLGDLTYSPQGAADYTVFVADDAQFEHIVAQATTSATTHTFEHLPSLTTYYWQVTATNANGSLASTQTFRFSTGDYVQPSLATLTGPTSALVGQSLDFDIGVSIASLQSDGTAAEPNFSPPGGTYTAAQTVSIASATPGAEIRYTVDGSTPTATSALYTGPIQVSETKTLTAIAFKSGMSASTAAAATYTISLPPSEPVGYTYCASEFGTCAFDGTASVAFGASGSYYYGTFTDSVVCSTGNFGGDPAYNKAKKCYYNLQDETQEVAVLSYGQPNDALTSASDGLGGLFSIMEAIVDYDPAYIQFATETNLDGDLVLSDQAIGNLKPGFQVLATGVKPLEGELYIVIARTEATEPVNGTMFALHGNVRPDLSASGNTVVALAKADVSNDGDMTELGVGSASIQLHVALADKNALEAVIASANQLIAAAVPGAAPGQYPANAIVTFQAAISAAIAVKNDPNASQSAVSAATAALQAAMQAFSGSVVPPALADKTALQQTAQRVQTKLAAASTGTKIGQYPASAIQTLQQALQAAQAVLQASGTTQTQADDAVSALNGAWNDFAAQIVSLIPGQGAVTIRDLSILAKYYGITSDDTEHWSYVDKADLFGSGSISIVELAAVARMIVSQWLEQ</sequence>
<comment type="caution">
    <text evidence="4">The sequence shown here is derived from an EMBL/GenBank/DDBJ whole genome shotgun (WGS) entry which is preliminary data.</text>
</comment>
<dbReference type="InterPro" id="IPR005084">
    <property type="entry name" value="CBM6"/>
</dbReference>
<dbReference type="SUPFAM" id="SSF51445">
    <property type="entry name" value="(Trans)glycosidases"/>
    <property type="match status" value="1"/>
</dbReference>
<dbReference type="Gene3D" id="1.20.1270.90">
    <property type="entry name" value="AF1782-like"/>
    <property type="match status" value="2"/>
</dbReference>
<evidence type="ECO:0000259" key="3">
    <source>
        <dbReference type="PROSITE" id="PS51175"/>
    </source>
</evidence>
<dbReference type="SUPFAM" id="SSF49265">
    <property type="entry name" value="Fibronectin type III"/>
    <property type="match status" value="2"/>
</dbReference>
<feature type="domain" description="CBM6" evidence="3">
    <location>
        <begin position="1021"/>
        <end position="1145"/>
    </location>
</feature>
<dbReference type="InterPro" id="IPR003961">
    <property type="entry name" value="FN3_dom"/>
</dbReference>
<dbReference type="Gene3D" id="3.20.20.80">
    <property type="entry name" value="Glycosidases"/>
    <property type="match status" value="1"/>
</dbReference>
<dbReference type="PANTHER" id="PTHR43576:SF3">
    <property type="entry name" value="ALPHA-L-ARABINOFURANOSIDASE C"/>
    <property type="match status" value="1"/>
</dbReference>
<dbReference type="InterPro" id="IPR008979">
    <property type="entry name" value="Galactose-bd-like_sf"/>
</dbReference>
<dbReference type="Gene3D" id="2.60.120.260">
    <property type="entry name" value="Galactose-binding domain-like"/>
    <property type="match status" value="3"/>
</dbReference>
<dbReference type="InterPro" id="IPR036116">
    <property type="entry name" value="FN3_sf"/>
</dbReference>
<feature type="domain" description="Fibronectin type-III" evidence="2">
    <location>
        <begin position="1150"/>
        <end position="1250"/>
    </location>
</feature>
<dbReference type="SMART" id="SM00060">
    <property type="entry name" value="FN3"/>
    <property type="match status" value="3"/>
</dbReference>
<dbReference type="PROSITE" id="PS51175">
    <property type="entry name" value="CBM6"/>
    <property type="match status" value="1"/>
</dbReference>
<name>A0A4V3WEK0_9BACL</name>
<comment type="pathway">
    <text evidence="1">Glycan metabolism.</text>
</comment>
<dbReference type="Pfam" id="PF07554">
    <property type="entry name" value="FIVAR"/>
    <property type="match status" value="2"/>
</dbReference>
<dbReference type="PROSITE" id="PS50853">
    <property type="entry name" value="FN3"/>
    <property type="match status" value="2"/>
</dbReference>
<proteinExistence type="predicted"/>
<dbReference type="OrthoDB" id="9776971at2"/>
<accession>A0A4V3WEK0</accession>
<dbReference type="SUPFAM" id="SSF49785">
    <property type="entry name" value="Galactose-binding domain-like"/>
    <property type="match status" value="2"/>
</dbReference>
<dbReference type="Gene3D" id="2.60.40.1180">
    <property type="entry name" value="Golgi alpha-mannosidase II"/>
    <property type="match status" value="1"/>
</dbReference>
<dbReference type="InterPro" id="IPR013783">
    <property type="entry name" value="Ig-like_fold"/>
</dbReference>
<dbReference type="Pfam" id="PF03422">
    <property type="entry name" value="CBM_6"/>
    <property type="match status" value="1"/>
</dbReference>
<dbReference type="CDD" id="cd00063">
    <property type="entry name" value="FN3"/>
    <property type="match status" value="1"/>
</dbReference>
<gene>
    <name evidence="4" type="ORF">E6C55_18035</name>
</gene>
<dbReference type="InterPro" id="IPR013780">
    <property type="entry name" value="Glyco_hydro_b"/>
</dbReference>
<dbReference type="EMBL" id="SSOB01000023">
    <property type="protein sequence ID" value="THF76675.1"/>
    <property type="molecule type" value="Genomic_DNA"/>
</dbReference>
<dbReference type="Gene3D" id="2.60.40.10">
    <property type="entry name" value="Immunoglobulins"/>
    <property type="match status" value="3"/>
</dbReference>
<organism evidence="4 5">
    <name type="scientific">Cohnella fermenti</name>
    <dbReference type="NCBI Taxonomy" id="2565925"/>
    <lineage>
        <taxon>Bacteria</taxon>
        <taxon>Bacillati</taxon>
        <taxon>Bacillota</taxon>
        <taxon>Bacilli</taxon>
        <taxon>Bacillales</taxon>
        <taxon>Paenibacillaceae</taxon>
        <taxon>Cohnella</taxon>
    </lineage>
</organism>
<dbReference type="GO" id="GO:0000272">
    <property type="term" value="P:polysaccharide catabolic process"/>
    <property type="evidence" value="ECO:0007669"/>
    <property type="project" value="TreeGrafter"/>
</dbReference>
<evidence type="ECO:0000313" key="5">
    <source>
        <dbReference type="Proteomes" id="UP000310636"/>
    </source>
</evidence>
<keyword evidence="5" id="KW-1185">Reference proteome</keyword>
<dbReference type="Pfam" id="PF13290">
    <property type="entry name" value="CHB_HEX_C_1"/>
    <property type="match status" value="1"/>
</dbReference>
<dbReference type="PANTHER" id="PTHR43576">
    <property type="entry name" value="ALPHA-L-ARABINOFURANOSIDASE C-RELATED"/>
    <property type="match status" value="1"/>
</dbReference>
<dbReference type="InterPro" id="IPR059177">
    <property type="entry name" value="GH29D-like_dom"/>
</dbReference>
<dbReference type="GO" id="GO:0030246">
    <property type="term" value="F:carbohydrate binding"/>
    <property type="evidence" value="ECO:0007669"/>
    <property type="project" value="InterPro"/>
</dbReference>
<dbReference type="Proteomes" id="UP000310636">
    <property type="component" value="Unassembled WGS sequence"/>
</dbReference>
<evidence type="ECO:0000256" key="1">
    <source>
        <dbReference type="ARBA" id="ARBA00004881"/>
    </source>
</evidence>